<organism evidence="3 4">
    <name type="scientific">Cyphellophora attinorum</name>
    <dbReference type="NCBI Taxonomy" id="1664694"/>
    <lineage>
        <taxon>Eukaryota</taxon>
        <taxon>Fungi</taxon>
        <taxon>Dikarya</taxon>
        <taxon>Ascomycota</taxon>
        <taxon>Pezizomycotina</taxon>
        <taxon>Eurotiomycetes</taxon>
        <taxon>Chaetothyriomycetidae</taxon>
        <taxon>Chaetothyriales</taxon>
        <taxon>Cyphellophoraceae</taxon>
        <taxon>Cyphellophora</taxon>
    </lineage>
</organism>
<dbReference type="InterPro" id="IPR019191">
    <property type="entry name" value="Essential_protein_Yae1_N"/>
</dbReference>
<protein>
    <recommendedName>
        <fullName evidence="2">Essential protein Yae1 N-terminal domain-containing protein</fullName>
    </recommendedName>
</protein>
<dbReference type="GeneID" id="28736033"/>
<dbReference type="VEuPathDB" id="FungiDB:AB675_4044"/>
<proteinExistence type="inferred from homology"/>
<dbReference type="RefSeq" id="XP_017997556.1">
    <property type="nucleotide sequence ID" value="XM_018144153.1"/>
</dbReference>
<feature type="domain" description="Essential protein Yae1 N-terminal" evidence="2">
    <location>
        <begin position="20"/>
        <end position="58"/>
    </location>
</feature>
<comment type="similarity">
    <text evidence="1">Belongs to the LTO1 family.</text>
</comment>
<keyword evidence="4" id="KW-1185">Reference proteome</keyword>
<dbReference type="InterPro" id="IPR052436">
    <property type="entry name" value="LTO1_adapter"/>
</dbReference>
<evidence type="ECO:0000313" key="3">
    <source>
        <dbReference type="EMBL" id="KPI37593.1"/>
    </source>
</evidence>
<name>A0A0N1H0R1_9EURO</name>
<dbReference type="Proteomes" id="UP000038010">
    <property type="component" value="Unassembled WGS sequence"/>
</dbReference>
<dbReference type="OrthoDB" id="48036at2759"/>
<evidence type="ECO:0000313" key="4">
    <source>
        <dbReference type="Proteomes" id="UP000038010"/>
    </source>
</evidence>
<dbReference type="STRING" id="1664694.A0A0N1H0R1"/>
<dbReference type="PANTHER" id="PTHR28532:SF1">
    <property type="entry name" value="ORAL CANCER OVEREXPRESSED 1"/>
    <property type="match status" value="1"/>
</dbReference>
<sequence>MADDLFDDVLDIEDQFYKEGFDAGAADGTHAGLVEGKIFGIEKGYDKALELGRLHGRALVWNHRLRQGHFAASGSSNLTETTESSAQSGTDLSNAFSAMPALPKSARLEKNVESLLSLTSPKHVPTANDDESVEKVEDLIMKATNKAKIVSNTVGEPHETSIATVSSIEDSGGLSARH</sequence>
<comment type="caution">
    <text evidence="3">The sequence shown here is derived from an EMBL/GenBank/DDBJ whole genome shotgun (WGS) entry which is preliminary data.</text>
</comment>
<dbReference type="Pfam" id="PF09811">
    <property type="entry name" value="Yae1_N"/>
    <property type="match status" value="1"/>
</dbReference>
<dbReference type="PANTHER" id="PTHR28532">
    <property type="entry name" value="GEO13458P1"/>
    <property type="match status" value="1"/>
</dbReference>
<gene>
    <name evidence="3" type="ORF">AB675_4044</name>
</gene>
<evidence type="ECO:0000256" key="1">
    <source>
        <dbReference type="ARBA" id="ARBA00038090"/>
    </source>
</evidence>
<evidence type="ECO:0000259" key="2">
    <source>
        <dbReference type="Pfam" id="PF09811"/>
    </source>
</evidence>
<dbReference type="EMBL" id="LFJN01000023">
    <property type="protein sequence ID" value="KPI37593.1"/>
    <property type="molecule type" value="Genomic_DNA"/>
</dbReference>
<dbReference type="AlphaFoldDB" id="A0A0N1H0R1"/>
<accession>A0A0N1H0R1</accession>
<reference evidence="3 4" key="1">
    <citation type="submission" date="2015-06" db="EMBL/GenBank/DDBJ databases">
        <title>Draft genome of the ant-associated black yeast Phialophora attae CBS 131958.</title>
        <authorList>
            <person name="Moreno L.F."/>
            <person name="Stielow B.J."/>
            <person name="de Hoog S."/>
            <person name="Vicente V.A."/>
            <person name="Weiss V.A."/>
            <person name="de Vries M."/>
            <person name="Cruz L.M."/>
            <person name="Souza E.M."/>
        </authorList>
    </citation>
    <scope>NUCLEOTIDE SEQUENCE [LARGE SCALE GENOMIC DNA]</scope>
    <source>
        <strain evidence="3 4">CBS 131958</strain>
    </source>
</reference>